<evidence type="ECO:0000256" key="1">
    <source>
        <dbReference type="SAM" id="MobiDB-lite"/>
    </source>
</evidence>
<dbReference type="AlphaFoldDB" id="K0SVT5"/>
<dbReference type="Proteomes" id="UP000266841">
    <property type="component" value="Unassembled WGS sequence"/>
</dbReference>
<sequence>MKANRTHRFAFARSLSQIHQADLPQNQPPTPHNAIATESAEFDRCRPNPNGGRETSTRRFTVSADMPELPFANRRDGSNKNVRRRATTHEAIRPAPGLSEDEKESEEDRHDMIQRLQTFMFAADDGDCDRPTNGVRESSEPSRPQHHAPPRPNAAGLAADDGHLGFRPDYKLGDTLRSPVDMVVQPSREAQFIAVRSLSRHDFAFVRRSDGSFSYAILAFSKNASADESKEEALVFVLCEEGSTKSVKRKYWNDSIRLVNTHGLGGVAGHPSNPHGVVVSRSHSPTSVRDHVDHEAYCREGEQLQHLDQQGRPLYTCSLKEMRPLPFSRGDLDAFPGAEERDLSCPPSEIRFVNGLEEEYS</sequence>
<dbReference type="EMBL" id="AGNL01009912">
    <property type="protein sequence ID" value="EJK69545.1"/>
    <property type="molecule type" value="Genomic_DNA"/>
</dbReference>
<reference evidence="2 3" key="1">
    <citation type="journal article" date="2012" name="Genome Biol.">
        <title>Genome and low-iron response of an oceanic diatom adapted to chronic iron limitation.</title>
        <authorList>
            <person name="Lommer M."/>
            <person name="Specht M."/>
            <person name="Roy A.S."/>
            <person name="Kraemer L."/>
            <person name="Andreson R."/>
            <person name="Gutowska M.A."/>
            <person name="Wolf J."/>
            <person name="Bergner S.V."/>
            <person name="Schilhabel M.B."/>
            <person name="Klostermeier U.C."/>
            <person name="Beiko R.G."/>
            <person name="Rosenstiel P."/>
            <person name="Hippler M."/>
            <person name="Laroche J."/>
        </authorList>
    </citation>
    <scope>NUCLEOTIDE SEQUENCE [LARGE SCALE GENOMIC DNA]</scope>
    <source>
        <strain evidence="2 3">CCMP1005</strain>
    </source>
</reference>
<evidence type="ECO:0000313" key="2">
    <source>
        <dbReference type="EMBL" id="EJK69545.1"/>
    </source>
</evidence>
<feature type="region of interest" description="Disordered" evidence="1">
    <location>
        <begin position="122"/>
        <end position="162"/>
    </location>
</feature>
<organism evidence="2 3">
    <name type="scientific">Thalassiosira oceanica</name>
    <name type="common">Marine diatom</name>
    <dbReference type="NCBI Taxonomy" id="159749"/>
    <lineage>
        <taxon>Eukaryota</taxon>
        <taxon>Sar</taxon>
        <taxon>Stramenopiles</taxon>
        <taxon>Ochrophyta</taxon>
        <taxon>Bacillariophyta</taxon>
        <taxon>Coscinodiscophyceae</taxon>
        <taxon>Thalassiosirophycidae</taxon>
        <taxon>Thalassiosirales</taxon>
        <taxon>Thalassiosiraceae</taxon>
        <taxon>Thalassiosira</taxon>
    </lineage>
</organism>
<keyword evidence="3" id="KW-1185">Reference proteome</keyword>
<feature type="non-terminal residue" evidence="2">
    <location>
        <position position="361"/>
    </location>
</feature>
<gene>
    <name evidence="2" type="ORF">THAOC_09185</name>
</gene>
<dbReference type="OrthoDB" id="55950at2759"/>
<comment type="caution">
    <text evidence="2">The sequence shown here is derived from an EMBL/GenBank/DDBJ whole genome shotgun (WGS) entry which is preliminary data.</text>
</comment>
<proteinExistence type="predicted"/>
<accession>K0SVT5</accession>
<feature type="region of interest" description="Disordered" evidence="1">
    <location>
        <begin position="22"/>
        <end position="109"/>
    </location>
</feature>
<protein>
    <submittedName>
        <fullName evidence="2">Uncharacterized protein</fullName>
    </submittedName>
</protein>
<evidence type="ECO:0000313" key="3">
    <source>
        <dbReference type="Proteomes" id="UP000266841"/>
    </source>
</evidence>
<name>K0SVT5_THAOC</name>